<keyword evidence="4" id="KW-1185">Reference proteome</keyword>
<accession>S0KMJ2</accession>
<name>S0KMJ2_9ENTE</name>
<comment type="caution">
    <text evidence="3">The sequence shown here is derived from an EMBL/GenBank/DDBJ whole genome shotgun (WGS) entry which is preliminary data.</text>
</comment>
<dbReference type="Proteomes" id="UP000014113">
    <property type="component" value="Unassembled WGS sequence"/>
</dbReference>
<evidence type="ECO:0000313" key="3">
    <source>
        <dbReference type="EMBL" id="EOW80417.1"/>
    </source>
</evidence>
<dbReference type="RefSeq" id="WP_016183642.1">
    <property type="nucleotide sequence ID" value="NZ_JXKI01000013.1"/>
</dbReference>
<evidence type="ECO:0000313" key="4">
    <source>
        <dbReference type="Proteomes" id="UP000014113"/>
    </source>
</evidence>
<feature type="coiled-coil region" evidence="1">
    <location>
        <begin position="174"/>
        <end position="231"/>
    </location>
</feature>
<evidence type="ECO:0000256" key="2">
    <source>
        <dbReference type="SAM" id="MobiDB-lite"/>
    </source>
</evidence>
<feature type="region of interest" description="Disordered" evidence="2">
    <location>
        <begin position="147"/>
        <end position="168"/>
    </location>
</feature>
<gene>
    <name evidence="3" type="ORF">I568_02120</name>
</gene>
<dbReference type="STRING" id="1121865.OMW_01505"/>
<evidence type="ECO:0000256" key="1">
    <source>
        <dbReference type="SAM" id="Coils"/>
    </source>
</evidence>
<dbReference type="eggNOG" id="ENOG50306RY">
    <property type="taxonomic scope" value="Bacteria"/>
</dbReference>
<proteinExistence type="predicted"/>
<reference evidence="3 4" key="1">
    <citation type="submission" date="2013-03" db="EMBL/GenBank/DDBJ databases">
        <title>The Genome Sequence of Enterococcus columbae ATCC_51263 (PacBio/Illumina hybrid assembly).</title>
        <authorList>
            <consortium name="The Broad Institute Genomics Platform"/>
            <consortium name="The Broad Institute Genome Sequencing Center for Infectious Disease"/>
            <person name="Earl A."/>
            <person name="Russ C."/>
            <person name="Gilmore M."/>
            <person name="Surin D."/>
            <person name="Walker B."/>
            <person name="Young S."/>
            <person name="Zeng Q."/>
            <person name="Gargeya S."/>
            <person name="Fitzgerald M."/>
            <person name="Haas B."/>
            <person name="Abouelleil A."/>
            <person name="Allen A.W."/>
            <person name="Alvarado L."/>
            <person name="Arachchi H.M."/>
            <person name="Berlin A.M."/>
            <person name="Chapman S.B."/>
            <person name="Gainer-Dewar J."/>
            <person name="Goldberg J."/>
            <person name="Griggs A."/>
            <person name="Gujja S."/>
            <person name="Hansen M."/>
            <person name="Howarth C."/>
            <person name="Imamovic A."/>
            <person name="Ireland A."/>
            <person name="Larimer J."/>
            <person name="McCowan C."/>
            <person name="Murphy C."/>
            <person name="Pearson M."/>
            <person name="Poon T.W."/>
            <person name="Priest M."/>
            <person name="Roberts A."/>
            <person name="Saif S."/>
            <person name="Shea T."/>
            <person name="Sisk P."/>
            <person name="Sykes S."/>
            <person name="Wortman J."/>
            <person name="Nusbaum C."/>
            <person name="Birren B."/>
        </authorList>
    </citation>
    <scope>NUCLEOTIDE SEQUENCE [LARGE SCALE GENOMIC DNA]</scope>
    <source>
        <strain evidence="3 4">ATCC 51263</strain>
    </source>
</reference>
<sequence>MKKQYIMGIILVVLVLGGIGAYQYYQHSQYEKAISKQVTTIQNKYKQASAEKASAKKLADLKQLQKDLVNYTMKKEKDKRVIKAYKQAIAQLVSDFKAKNDQVLKDNTSDISKEVNQEVLKTKINHLNQLLTTVKAQKDVVYQTTSAKQPVKNTENQKQKSTANHPKSEYTQYVEEIQNTIHLYNKKIAEIQAAEQQKAELAKRKAEEERKNQERQRIEAQKAQAAKMNFEEIKNCNFQSIQGKWQAIVAAINYHNGQGYVWQVIDTPNYLDISQTQISGKFDTMFGEFALNSNGLTTSQSTNLPTTFSVREGVLVIDSTDGGTAWSLSFHPKEVEIEKNRPDEPLPESIHSNTEHIAVRASGMGGPSVVYERIS</sequence>
<dbReference type="EMBL" id="ASWJ01000009">
    <property type="protein sequence ID" value="EOW80417.1"/>
    <property type="molecule type" value="Genomic_DNA"/>
</dbReference>
<protein>
    <submittedName>
        <fullName evidence="3">Uncharacterized protein</fullName>
    </submittedName>
</protein>
<dbReference type="PATRIC" id="fig|1121865.3.peg.1467"/>
<organism evidence="3 4">
    <name type="scientific">Enterococcus columbae DSM 7374 = ATCC 51263</name>
    <dbReference type="NCBI Taxonomy" id="1121865"/>
    <lineage>
        <taxon>Bacteria</taxon>
        <taxon>Bacillati</taxon>
        <taxon>Bacillota</taxon>
        <taxon>Bacilli</taxon>
        <taxon>Lactobacillales</taxon>
        <taxon>Enterococcaceae</taxon>
        <taxon>Enterococcus</taxon>
    </lineage>
</organism>
<dbReference type="AlphaFoldDB" id="S0KMJ2"/>
<keyword evidence="1" id="KW-0175">Coiled coil</keyword>